<evidence type="ECO:0000313" key="1">
    <source>
        <dbReference type="Proteomes" id="UP000887580"/>
    </source>
</evidence>
<protein>
    <submittedName>
        <fullName evidence="2">Metallo-beta-lactamase domain-containing protein</fullName>
    </submittedName>
</protein>
<sequence length="217" mass="24619">MVAHRIFVFRQLFEPVSCTYSYIFGCSSSKKAVIIDPVFEMIERDTKLILQMGLDLIYGINTHIHADHITATGELKKRFPSMHSILNKKAEGKADVFVENNDIIHFAVARHLTGFQGGSAKTLYESIHNQIFTLPDDYLLYPGHDYSGQTVTNVGEEKQFNPRLNSGKKHFINIMENLKLPHPRLIERAVPANKVCGVFELMDEKLKNEISSQLKSA</sequence>
<reference evidence="2" key="1">
    <citation type="submission" date="2022-11" db="UniProtKB">
        <authorList>
            <consortium name="WormBaseParasite"/>
        </authorList>
    </citation>
    <scope>IDENTIFICATION</scope>
</reference>
<accession>A0AC35F8G6</accession>
<organism evidence="1 2">
    <name type="scientific">Panagrolaimus sp. PS1159</name>
    <dbReference type="NCBI Taxonomy" id="55785"/>
    <lineage>
        <taxon>Eukaryota</taxon>
        <taxon>Metazoa</taxon>
        <taxon>Ecdysozoa</taxon>
        <taxon>Nematoda</taxon>
        <taxon>Chromadorea</taxon>
        <taxon>Rhabditida</taxon>
        <taxon>Tylenchina</taxon>
        <taxon>Panagrolaimomorpha</taxon>
        <taxon>Panagrolaimoidea</taxon>
        <taxon>Panagrolaimidae</taxon>
        <taxon>Panagrolaimus</taxon>
    </lineage>
</organism>
<name>A0AC35F8G6_9BILA</name>
<evidence type="ECO:0000313" key="2">
    <source>
        <dbReference type="WBParaSite" id="PS1159_v2.g14878.t1"/>
    </source>
</evidence>
<dbReference type="Proteomes" id="UP000887580">
    <property type="component" value="Unplaced"/>
</dbReference>
<dbReference type="WBParaSite" id="PS1159_v2.g14878.t1">
    <property type="protein sequence ID" value="PS1159_v2.g14878.t1"/>
    <property type="gene ID" value="PS1159_v2.g14878"/>
</dbReference>
<proteinExistence type="predicted"/>